<dbReference type="EMBL" id="CP000362">
    <property type="protein sequence ID" value="ABG31121.1"/>
    <property type="molecule type" value="Genomic_DNA"/>
</dbReference>
<feature type="domain" description="Histidine kinase" evidence="5">
    <location>
        <begin position="32"/>
        <end position="246"/>
    </location>
</feature>
<dbReference type="STRING" id="375451.RD1_1488"/>
<dbReference type="Gene3D" id="3.30.565.10">
    <property type="entry name" value="Histidine kinase-like ATPase, C-terminal domain"/>
    <property type="match status" value="1"/>
</dbReference>
<sequence length="246" mass="27680">MINSCEGRQYTVMSNVAVEHNSSKDFEDLVYLLSHDVGNSVRALLEVPQWIKEDFVSAGHSMSKPMAENFDLLETQTRRLDRMLSDLLAYSRVGRLQSTRLVDFHEALDLVLDQVSLPRSFRVTHDFQCKSMKFGEHDMLTLLSALISNAIKHHDKSSGHIHLSSLTLAGEIVICVQDDGPGIAEKYRDRVFEAMSTLKPRDEVEGSGMGLAIVRKIVHNHGGELAWIEPDAQFNTALEMRFKIGL</sequence>
<dbReference type="AlphaFoldDB" id="Q16A72"/>
<dbReference type="GO" id="GO:0030295">
    <property type="term" value="F:protein kinase activator activity"/>
    <property type="evidence" value="ECO:0007669"/>
    <property type="project" value="TreeGrafter"/>
</dbReference>
<dbReference type="RefSeq" id="WP_011567741.1">
    <property type="nucleotide sequence ID" value="NC_008209.1"/>
</dbReference>
<dbReference type="eggNOG" id="COG4251">
    <property type="taxonomic scope" value="Bacteria"/>
</dbReference>
<dbReference type="HOGENOM" id="CLU_000445_89_1_5"/>
<dbReference type="InterPro" id="IPR036097">
    <property type="entry name" value="HisK_dim/P_sf"/>
</dbReference>
<dbReference type="InterPro" id="IPR050351">
    <property type="entry name" value="BphY/WalK/GraS-like"/>
</dbReference>
<evidence type="ECO:0000259" key="5">
    <source>
        <dbReference type="PROSITE" id="PS50109"/>
    </source>
</evidence>
<reference evidence="6 7" key="1">
    <citation type="journal article" date="2007" name="J. Bacteriol.">
        <title>The complete genome sequence of Roseobacter denitrificans reveals a mixotrophic rather than photosynthetic metabolism.</title>
        <authorList>
            <person name="Swingley W.D."/>
            <person name="Sadekar S."/>
            <person name="Mastrian S.D."/>
            <person name="Matthies H.J."/>
            <person name="Hao J."/>
            <person name="Ramos H."/>
            <person name="Acharya C.R."/>
            <person name="Conrad A.L."/>
            <person name="Taylor H.L."/>
            <person name="Dejesa L.C."/>
            <person name="Shah M.K."/>
            <person name="O'huallachain M.E."/>
            <person name="Lince M.T."/>
            <person name="Blankenship R.E."/>
            <person name="Beatty J.T."/>
            <person name="Touchman J.W."/>
        </authorList>
    </citation>
    <scope>NUCLEOTIDE SEQUENCE [LARGE SCALE GENOMIC DNA]</scope>
    <source>
        <strain evidence="7">ATCC 33942 / OCh 114</strain>
    </source>
</reference>
<comment type="catalytic activity">
    <reaction evidence="1">
        <text>ATP + protein L-histidine = ADP + protein N-phospho-L-histidine.</text>
        <dbReference type="EC" id="2.7.13.3"/>
    </reaction>
</comment>
<evidence type="ECO:0000256" key="1">
    <source>
        <dbReference type="ARBA" id="ARBA00000085"/>
    </source>
</evidence>
<dbReference type="EC" id="2.7.13.3" evidence="2"/>
<evidence type="ECO:0000313" key="7">
    <source>
        <dbReference type="Proteomes" id="UP000007029"/>
    </source>
</evidence>
<dbReference type="KEGG" id="rde:RD1_1488"/>
<dbReference type="GO" id="GO:0000156">
    <property type="term" value="F:phosphorelay response regulator activity"/>
    <property type="evidence" value="ECO:0007669"/>
    <property type="project" value="TreeGrafter"/>
</dbReference>
<dbReference type="Proteomes" id="UP000007029">
    <property type="component" value="Chromosome"/>
</dbReference>
<protein>
    <recommendedName>
        <fullName evidence="2">histidine kinase</fullName>
        <ecNumber evidence="2">2.7.13.3</ecNumber>
    </recommendedName>
</protein>
<accession>Q16A72</accession>
<dbReference type="InterPro" id="IPR036890">
    <property type="entry name" value="HATPase_C_sf"/>
</dbReference>
<dbReference type="SUPFAM" id="SSF55874">
    <property type="entry name" value="ATPase domain of HSP90 chaperone/DNA topoisomerase II/histidine kinase"/>
    <property type="match status" value="1"/>
</dbReference>
<evidence type="ECO:0000256" key="3">
    <source>
        <dbReference type="ARBA" id="ARBA00022679"/>
    </source>
</evidence>
<keyword evidence="7" id="KW-1185">Reference proteome</keyword>
<dbReference type="OrthoDB" id="9795133at2"/>
<dbReference type="InterPro" id="IPR004358">
    <property type="entry name" value="Sig_transdc_His_kin-like_C"/>
</dbReference>
<keyword evidence="3" id="KW-0808">Transferase</keyword>
<keyword evidence="4 6" id="KW-0418">Kinase</keyword>
<dbReference type="GO" id="GO:0000155">
    <property type="term" value="F:phosphorelay sensor kinase activity"/>
    <property type="evidence" value="ECO:0007669"/>
    <property type="project" value="InterPro"/>
</dbReference>
<proteinExistence type="predicted"/>
<dbReference type="PANTHER" id="PTHR42878">
    <property type="entry name" value="TWO-COMPONENT HISTIDINE KINASE"/>
    <property type="match status" value="1"/>
</dbReference>
<dbReference type="InterPro" id="IPR003594">
    <property type="entry name" value="HATPase_dom"/>
</dbReference>
<name>Q16A72_ROSDO</name>
<dbReference type="PROSITE" id="PS50109">
    <property type="entry name" value="HIS_KIN"/>
    <property type="match status" value="1"/>
</dbReference>
<dbReference type="GO" id="GO:0007234">
    <property type="term" value="P:osmosensory signaling via phosphorelay pathway"/>
    <property type="evidence" value="ECO:0007669"/>
    <property type="project" value="TreeGrafter"/>
</dbReference>
<dbReference type="PANTHER" id="PTHR42878:SF15">
    <property type="entry name" value="BACTERIOPHYTOCHROME"/>
    <property type="match status" value="1"/>
</dbReference>
<gene>
    <name evidence="6" type="ordered locus">RD1_1488</name>
</gene>
<evidence type="ECO:0000313" key="6">
    <source>
        <dbReference type="EMBL" id="ABG31121.1"/>
    </source>
</evidence>
<evidence type="ECO:0000256" key="4">
    <source>
        <dbReference type="ARBA" id="ARBA00022777"/>
    </source>
</evidence>
<dbReference type="PRINTS" id="PR00344">
    <property type="entry name" value="BCTRLSENSOR"/>
</dbReference>
<dbReference type="SUPFAM" id="SSF47384">
    <property type="entry name" value="Homodimeric domain of signal transducing histidine kinase"/>
    <property type="match status" value="1"/>
</dbReference>
<dbReference type="SMART" id="SM00387">
    <property type="entry name" value="HATPase_c"/>
    <property type="match status" value="1"/>
</dbReference>
<evidence type="ECO:0000256" key="2">
    <source>
        <dbReference type="ARBA" id="ARBA00012438"/>
    </source>
</evidence>
<organism evidence="6 7">
    <name type="scientific">Roseobacter denitrificans (strain ATCC 33942 / OCh 114)</name>
    <name type="common">Erythrobacter sp. (strain OCh 114)</name>
    <name type="synonym">Roseobacter denitrificans</name>
    <dbReference type="NCBI Taxonomy" id="375451"/>
    <lineage>
        <taxon>Bacteria</taxon>
        <taxon>Pseudomonadati</taxon>
        <taxon>Pseudomonadota</taxon>
        <taxon>Alphaproteobacteria</taxon>
        <taxon>Rhodobacterales</taxon>
        <taxon>Roseobacteraceae</taxon>
        <taxon>Roseobacter</taxon>
    </lineage>
</organism>
<dbReference type="InterPro" id="IPR005467">
    <property type="entry name" value="His_kinase_dom"/>
</dbReference>
<dbReference type="Pfam" id="PF02518">
    <property type="entry name" value="HATPase_c"/>
    <property type="match status" value="1"/>
</dbReference>